<dbReference type="Pfam" id="PF03392">
    <property type="entry name" value="OS-D"/>
    <property type="match status" value="1"/>
</dbReference>
<protein>
    <submittedName>
        <fullName evidence="2 3">Chemosensory protein</fullName>
    </submittedName>
</protein>
<feature type="signal peptide" evidence="1">
    <location>
        <begin position="1"/>
        <end position="22"/>
    </location>
</feature>
<evidence type="ECO:0000313" key="2">
    <source>
        <dbReference type="EMBL" id="AQN78398.1"/>
    </source>
</evidence>
<dbReference type="EMBL" id="MH220440">
    <property type="protein sequence ID" value="QCS38476.1"/>
    <property type="molecule type" value="mRNA"/>
</dbReference>
<name>A0A1S5VFH9_9HYME</name>
<dbReference type="Gene3D" id="1.10.2080.10">
    <property type="entry name" value="Insect odorant-binding protein A10/Ejaculatory bulb-specific protein 3"/>
    <property type="match status" value="1"/>
</dbReference>
<reference evidence="3" key="2">
    <citation type="submission" date="2018-04" db="EMBL/GenBank/DDBJ databases">
        <authorList>
            <person name="Sheng S."/>
        </authorList>
    </citation>
    <scope>NUCLEOTIDE SEQUENCE</scope>
    <source>
        <tissue evidence="3">Ovipositor</tissue>
    </source>
</reference>
<evidence type="ECO:0000256" key="1">
    <source>
        <dbReference type="SAM" id="SignalP"/>
    </source>
</evidence>
<dbReference type="InterPro" id="IPR036682">
    <property type="entry name" value="OS_D_A10/PebIII_sf"/>
</dbReference>
<dbReference type="EMBL" id="KY445463">
    <property type="protein sequence ID" value="AQN78398.1"/>
    <property type="molecule type" value="mRNA"/>
</dbReference>
<proteinExistence type="evidence at transcript level"/>
<keyword evidence="1" id="KW-0732">Signal</keyword>
<dbReference type="PANTHER" id="PTHR11257:SF12">
    <property type="entry name" value="EJACULATORY BULB-SPECIFIC PROTEIN 3-RELATED"/>
    <property type="match status" value="1"/>
</dbReference>
<evidence type="ECO:0000313" key="3">
    <source>
        <dbReference type="EMBL" id="QCS38476.1"/>
    </source>
</evidence>
<accession>A0A1S5VFH9</accession>
<organism evidence="2">
    <name type="scientific">Meteorus pulchricornis</name>
    <dbReference type="NCBI Taxonomy" id="51522"/>
    <lineage>
        <taxon>Eukaryota</taxon>
        <taxon>Metazoa</taxon>
        <taxon>Ecdysozoa</taxon>
        <taxon>Arthropoda</taxon>
        <taxon>Hexapoda</taxon>
        <taxon>Insecta</taxon>
        <taxon>Pterygota</taxon>
        <taxon>Neoptera</taxon>
        <taxon>Endopterygota</taxon>
        <taxon>Hymenoptera</taxon>
        <taxon>Apocrita</taxon>
        <taxon>Ichneumonoidea</taxon>
        <taxon>Braconidae</taxon>
        <taxon>Meteorinae</taxon>
        <taxon>Meteorus</taxon>
    </lineage>
</organism>
<dbReference type="PANTHER" id="PTHR11257">
    <property type="entry name" value="CHEMOSENSORY PROTEIN-RELATED"/>
    <property type="match status" value="1"/>
</dbReference>
<sequence>MSRKIVELLCSLIIIHINVISAVDHVHFSPEILLRNERLLARFVDCLVDEGPCLGPIAKFKKEIPKMMETQCARCQEQIKVLSAKVMQHIREHKPEKWKKIQEIYDPDHKHQEKLDGLLDDYQ</sequence>
<gene>
    <name evidence="3" type="primary">CSP13</name>
</gene>
<dbReference type="SUPFAM" id="SSF100910">
    <property type="entry name" value="Chemosensory protein Csp2"/>
    <property type="match status" value="1"/>
</dbReference>
<dbReference type="AlphaFoldDB" id="A0A1S5VFH9"/>
<reference evidence="2" key="1">
    <citation type="journal article" date="2017" name="Comp. Biochem. Physiol. Part D Genomics Proteomics">
        <title>Candidate chemosensory genes identified in the endoparasitoid Meteorus pulchricornis (Hymenoptera: Braconidae) by antennal transcriptome analysis.</title>
        <authorList>
            <person name="Sheng S."/>
            <person name="Liao C.W."/>
            <person name="Zheng Y."/>
            <person name="Zhou Y."/>
            <person name="Xu Y."/>
            <person name="Song W.M."/>
            <person name="He P."/>
            <person name="Zhang J."/>
            <person name="Wu F.A."/>
        </authorList>
    </citation>
    <scope>NUCLEOTIDE SEQUENCE</scope>
    <source>
        <strain evidence="2">Zhenjiang</strain>
    </source>
</reference>
<feature type="chain" id="PRO_5036025634" evidence="1">
    <location>
        <begin position="23"/>
        <end position="123"/>
    </location>
</feature>
<dbReference type="InterPro" id="IPR005055">
    <property type="entry name" value="A10/PebIII"/>
</dbReference>